<organism evidence="2 3">
    <name type="scientific">Coptotermes formosanus</name>
    <name type="common">Formosan subterranean termite</name>
    <dbReference type="NCBI Taxonomy" id="36987"/>
    <lineage>
        <taxon>Eukaryota</taxon>
        <taxon>Metazoa</taxon>
        <taxon>Ecdysozoa</taxon>
        <taxon>Arthropoda</taxon>
        <taxon>Hexapoda</taxon>
        <taxon>Insecta</taxon>
        <taxon>Pterygota</taxon>
        <taxon>Neoptera</taxon>
        <taxon>Polyneoptera</taxon>
        <taxon>Dictyoptera</taxon>
        <taxon>Blattodea</taxon>
        <taxon>Blattoidea</taxon>
        <taxon>Termitoidae</taxon>
        <taxon>Rhinotermitidae</taxon>
        <taxon>Coptotermes</taxon>
    </lineage>
</organism>
<dbReference type="InParanoid" id="A0A6L2PW11"/>
<evidence type="ECO:0000313" key="3">
    <source>
        <dbReference type="Proteomes" id="UP000502823"/>
    </source>
</evidence>
<dbReference type="EMBL" id="BLKM01009497">
    <property type="protein sequence ID" value="GFG36823.1"/>
    <property type="molecule type" value="Genomic_DNA"/>
</dbReference>
<feature type="region of interest" description="Disordered" evidence="1">
    <location>
        <begin position="176"/>
        <end position="203"/>
    </location>
</feature>
<comment type="caution">
    <text evidence="2">The sequence shown here is derived from an EMBL/GenBank/DDBJ whole genome shotgun (WGS) entry which is preliminary data.</text>
</comment>
<reference evidence="3" key="1">
    <citation type="submission" date="2020-01" db="EMBL/GenBank/DDBJ databases">
        <title>Draft genome sequence of the Termite Coptotermes fromosanus.</title>
        <authorList>
            <person name="Itakura S."/>
            <person name="Yosikawa Y."/>
            <person name="Umezawa K."/>
        </authorList>
    </citation>
    <scope>NUCLEOTIDE SEQUENCE [LARGE SCALE GENOMIC DNA]</scope>
</reference>
<accession>A0A6L2PW11</accession>
<feature type="compositionally biased region" description="Basic and acidic residues" evidence="1">
    <location>
        <begin position="176"/>
        <end position="187"/>
    </location>
</feature>
<keyword evidence="3" id="KW-1185">Reference proteome</keyword>
<proteinExistence type="predicted"/>
<gene>
    <name evidence="2" type="ORF">Cfor_08652</name>
</gene>
<evidence type="ECO:0000256" key="1">
    <source>
        <dbReference type="SAM" id="MobiDB-lite"/>
    </source>
</evidence>
<sequence>MGLLWASTMHTAPLYVHFTHDDHNKLHDQAAQTRKENLTETVIQRESTNYLMQHGDLSGDGDKIMSEQQRAENNRNKKCLVVDVTHGRERSEVHVSAAETYPKIPNKCKHEVVDMTTDISNKSPASKCIPDAEITQLQNDKVCNRQNEKQALDCHCEDEAQCKKSTALQELEDDCKESNKDNKRRLLDNSSQKQAAQGREQMEVQELEDYKQKNKDIKMTLPEDSSGRLKRDILEIEYAYTEDNKNNHMRLLNNSPEKHEVQGTGMMKLCKLGYDQTESNNKDYEIQSLEETSVKVQDREIIKLQELGCDYKGNKGNLVQLVDDFSEKCQTHGRRTMKAQELGAVYKRSELQGEDKHVRGTATVTKISSVSKQMVSTMQQVNALGECQLRYKATDQNKEYAKQKTPTLETKCDNREQVEKVITEEVNRDTKETVVMAHNDTERVEKTTEMLVHDQKKEEARAIQIKRYVNSSLELQLTNQDK</sequence>
<evidence type="ECO:0000313" key="2">
    <source>
        <dbReference type="EMBL" id="GFG36823.1"/>
    </source>
</evidence>
<dbReference type="Proteomes" id="UP000502823">
    <property type="component" value="Unassembled WGS sequence"/>
</dbReference>
<protein>
    <submittedName>
        <fullName evidence="2">Uncharacterized protein</fullName>
    </submittedName>
</protein>
<dbReference type="AlphaFoldDB" id="A0A6L2PW11"/>
<name>A0A6L2PW11_COPFO</name>